<dbReference type="InterPro" id="IPR006366">
    <property type="entry name" value="CobA/CysG_C"/>
</dbReference>
<organism evidence="9 10">
    <name type="scientific">Puia dinghuensis</name>
    <dbReference type="NCBI Taxonomy" id="1792502"/>
    <lineage>
        <taxon>Bacteria</taxon>
        <taxon>Pseudomonadati</taxon>
        <taxon>Bacteroidota</taxon>
        <taxon>Chitinophagia</taxon>
        <taxon>Chitinophagales</taxon>
        <taxon>Chitinophagaceae</taxon>
        <taxon>Puia</taxon>
    </lineage>
</organism>
<evidence type="ECO:0000256" key="7">
    <source>
        <dbReference type="ARBA" id="ARBA00025705"/>
    </source>
</evidence>
<dbReference type="AlphaFoldDB" id="A0A8J2XR77"/>
<dbReference type="Proteomes" id="UP000607559">
    <property type="component" value="Unassembled WGS sequence"/>
</dbReference>
<sequence>MKLVPPADAELILIGAGPGDPELITVKAWRALQKADVILYDHLANTALLDLARPGCERICVGKQPYEATTTQEEIHELIRQKAVKGGKIIRLKGGDPFIFGRGFEEVLFARQLGLRVSYIPGITSMQTAGLSDIPLTHRAVSESIWVVTGTKKDGSLSADLRLALQSKATVVIYMGMKKLAAIAELYTQEGFSDMPAAIIRHGSRPDQQVAVGTAGTLPQLAATHGLSHPAIILIGEVVGIGTAAQSDTTAQEKSHRTIPLYVEPPAAII</sequence>
<dbReference type="InterPro" id="IPR050161">
    <property type="entry name" value="Siro_Cobalamin_biosynth"/>
</dbReference>
<dbReference type="SUPFAM" id="SSF53790">
    <property type="entry name" value="Tetrapyrrole methylase"/>
    <property type="match status" value="1"/>
</dbReference>
<keyword evidence="4" id="KW-0808">Transferase</keyword>
<evidence type="ECO:0000256" key="3">
    <source>
        <dbReference type="ARBA" id="ARBA00022603"/>
    </source>
</evidence>
<dbReference type="InterPro" id="IPR014777">
    <property type="entry name" value="4pyrrole_Mease_sub1"/>
</dbReference>
<dbReference type="Gene3D" id="3.30.950.10">
    <property type="entry name" value="Methyltransferase, Cobalt-precorrin-4 Transmethylase, Domain 2"/>
    <property type="match status" value="1"/>
</dbReference>
<dbReference type="RefSeq" id="WP_188928910.1">
    <property type="nucleotide sequence ID" value="NZ_BMJC01000001.1"/>
</dbReference>
<feature type="domain" description="Tetrapyrrole methylase" evidence="8">
    <location>
        <begin position="11"/>
        <end position="218"/>
    </location>
</feature>
<keyword evidence="6" id="KW-0627">Porphyrin biosynthesis</keyword>
<evidence type="ECO:0000256" key="5">
    <source>
        <dbReference type="ARBA" id="ARBA00022691"/>
    </source>
</evidence>
<dbReference type="Pfam" id="PF00590">
    <property type="entry name" value="TP_methylase"/>
    <property type="match status" value="1"/>
</dbReference>
<dbReference type="CDD" id="cd11642">
    <property type="entry name" value="SUMT"/>
    <property type="match status" value="1"/>
</dbReference>
<dbReference type="EMBL" id="BMJC01000001">
    <property type="protein sequence ID" value="GGA87843.1"/>
    <property type="molecule type" value="Genomic_DNA"/>
</dbReference>
<evidence type="ECO:0000256" key="4">
    <source>
        <dbReference type="ARBA" id="ARBA00022679"/>
    </source>
</evidence>
<evidence type="ECO:0000256" key="6">
    <source>
        <dbReference type="ARBA" id="ARBA00023244"/>
    </source>
</evidence>
<accession>A0A8J2XR77</accession>
<name>A0A8J2XR77_9BACT</name>
<keyword evidence="10" id="KW-1185">Reference proteome</keyword>
<evidence type="ECO:0000256" key="1">
    <source>
        <dbReference type="ARBA" id="ARBA00005879"/>
    </source>
</evidence>
<comment type="similarity">
    <text evidence="1">Belongs to the precorrin methyltransferase family.</text>
</comment>
<reference evidence="9" key="2">
    <citation type="submission" date="2020-09" db="EMBL/GenBank/DDBJ databases">
        <authorList>
            <person name="Sun Q."/>
            <person name="Zhou Y."/>
        </authorList>
    </citation>
    <scope>NUCLEOTIDE SEQUENCE</scope>
    <source>
        <strain evidence="9">CGMCC 1.15448</strain>
    </source>
</reference>
<reference evidence="9" key="1">
    <citation type="journal article" date="2014" name="Int. J. Syst. Evol. Microbiol.">
        <title>Complete genome sequence of Corynebacterium casei LMG S-19264T (=DSM 44701T), isolated from a smear-ripened cheese.</title>
        <authorList>
            <consortium name="US DOE Joint Genome Institute (JGI-PGF)"/>
            <person name="Walter F."/>
            <person name="Albersmeier A."/>
            <person name="Kalinowski J."/>
            <person name="Ruckert C."/>
        </authorList>
    </citation>
    <scope>NUCLEOTIDE SEQUENCE</scope>
    <source>
        <strain evidence="9">CGMCC 1.15448</strain>
    </source>
</reference>
<evidence type="ECO:0000313" key="9">
    <source>
        <dbReference type="EMBL" id="GGA87843.1"/>
    </source>
</evidence>
<dbReference type="GO" id="GO:0019354">
    <property type="term" value="P:siroheme biosynthetic process"/>
    <property type="evidence" value="ECO:0007669"/>
    <property type="project" value="InterPro"/>
</dbReference>
<dbReference type="NCBIfam" id="NF004790">
    <property type="entry name" value="PRK06136.1"/>
    <property type="match status" value="1"/>
</dbReference>
<keyword evidence="5" id="KW-0949">S-adenosyl-L-methionine</keyword>
<dbReference type="PANTHER" id="PTHR45790:SF3">
    <property type="entry name" value="S-ADENOSYL-L-METHIONINE-DEPENDENT UROPORPHYRINOGEN III METHYLTRANSFERASE, CHLOROPLASTIC"/>
    <property type="match status" value="1"/>
</dbReference>
<keyword evidence="3" id="KW-0489">Methyltransferase</keyword>
<comment type="caution">
    <text evidence="9">The sequence shown here is derived from an EMBL/GenBank/DDBJ whole genome shotgun (WGS) entry which is preliminary data.</text>
</comment>
<dbReference type="InterPro" id="IPR014776">
    <property type="entry name" value="4pyrrole_Mease_sub2"/>
</dbReference>
<proteinExistence type="inferred from homology"/>
<evidence type="ECO:0000313" key="10">
    <source>
        <dbReference type="Proteomes" id="UP000607559"/>
    </source>
</evidence>
<gene>
    <name evidence="9" type="ORF">GCM10011511_08720</name>
</gene>
<dbReference type="GO" id="GO:0004851">
    <property type="term" value="F:uroporphyrin-III C-methyltransferase activity"/>
    <property type="evidence" value="ECO:0007669"/>
    <property type="project" value="UniProtKB-EC"/>
</dbReference>
<dbReference type="InterPro" id="IPR035996">
    <property type="entry name" value="4pyrrol_Methylase_sf"/>
</dbReference>
<dbReference type="EC" id="2.1.1.107" evidence="2"/>
<dbReference type="Gene3D" id="3.40.1010.10">
    <property type="entry name" value="Cobalt-precorrin-4 Transmethylase, Domain 1"/>
    <property type="match status" value="1"/>
</dbReference>
<dbReference type="InterPro" id="IPR003043">
    <property type="entry name" value="Uropor_MeTrfase_CS"/>
</dbReference>
<dbReference type="FunFam" id="3.40.1010.10:FF:000001">
    <property type="entry name" value="Siroheme synthase"/>
    <property type="match status" value="1"/>
</dbReference>
<evidence type="ECO:0000256" key="2">
    <source>
        <dbReference type="ARBA" id="ARBA00012162"/>
    </source>
</evidence>
<evidence type="ECO:0000259" key="8">
    <source>
        <dbReference type="Pfam" id="PF00590"/>
    </source>
</evidence>
<dbReference type="PANTHER" id="PTHR45790">
    <property type="entry name" value="SIROHEME SYNTHASE-RELATED"/>
    <property type="match status" value="1"/>
</dbReference>
<dbReference type="GO" id="GO:0032259">
    <property type="term" value="P:methylation"/>
    <property type="evidence" value="ECO:0007669"/>
    <property type="project" value="UniProtKB-KW"/>
</dbReference>
<dbReference type="PROSITE" id="PS00839">
    <property type="entry name" value="SUMT_1"/>
    <property type="match status" value="1"/>
</dbReference>
<dbReference type="InterPro" id="IPR000878">
    <property type="entry name" value="4pyrrol_Mease"/>
</dbReference>
<comment type="pathway">
    <text evidence="7">Porphyrin-containing compound metabolism; siroheme biosynthesis; precorrin-2 from uroporphyrinogen III: step 1/1.</text>
</comment>
<protein>
    <recommendedName>
        <fullName evidence="2">uroporphyrinogen-III C-methyltransferase</fullName>
        <ecNumber evidence="2">2.1.1.107</ecNumber>
    </recommendedName>
</protein>
<dbReference type="NCBIfam" id="TIGR01469">
    <property type="entry name" value="cobA_cysG_Cterm"/>
    <property type="match status" value="1"/>
</dbReference>